<protein>
    <recommendedName>
        <fullName evidence="3">F-box domain-containing protein</fullName>
    </recommendedName>
</protein>
<gene>
    <name evidence="1" type="ORF">M407DRAFT_22751</name>
</gene>
<evidence type="ECO:0000313" key="2">
    <source>
        <dbReference type="Proteomes" id="UP000054248"/>
    </source>
</evidence>
<dbReference type="SUPFAM" id="SSF52047">
    <property type="entry name" value="RNI-like"/>
    <property type="match status" value="1"/>
</dbReference>
<dbReference type="OrthoDB" id="3172239at2759"/>
<dbReference type="EMBL" id="KN823000">
    <property type="protein sequence ID" value="KIO27983.1"/>
    <property type="molecule type" value="Genomic_DNA"/>
</dbReference>
<reference evidence="1 2" key="1">
    <citation type="submission" date="2014-04" db="EMBL/GenBank/DDBJ databases">
        <authorList>
            <consortium name="DOE Joint Genome Institute"/>
            <person name="Kuo A."/>
            <person name="Girlanda M."/>
            <person name="Perotto S."/>
            <person name="Kohler A."/>
            <person name="Nagy L.G."/>
            <person name="Floudas D."/>
            <person name="Copeland A."/>
            <person name="Barry K.W."/>
            <person name="Cichocki N."/>
            <person name="Veneault-Fourrey C."/>
            <person name="LaButti K."/>
            <person name="Lindquist E.A."/>
            <person name="Lipzen A."/>
            <person name="Lundell T."/>
            <person name="Morin E."/>
            <person name="Murat C."/>
            <person name="Sun H."/>
            <person name="Tunlid A."/>
            <person name="Henrissat B."/>
            <person name="Grigoriev I.V."/>
            <person name="Hibbett D.S."/>
            <person name="Martin F."/>
            <person name="Nordberg H.P."/>
            <person name="Cantor M.N."/>
            <person name="Hua S.X."/>
        </authorList>
    </citation>
    <scope>NUCLEOTIDE SEQUENCE [LARGE SCALE GENOMIC DNA]</scope>
    <source>
        <strain evidence="1 2">MUT 4182</strain>
    </source>
</reference>
<accession>A0A0C3L2M0</accession>
<dbReference type="Proteomes" id="UP000054248">
    <property type="component" value="Unassembled WGS sequence"/>
</dbReference>
<reference evidence="2" key="2">
    <citation type="submission" date="2015-01" db="EMBL/GenBank/DDBJ databases">
        <title>Evolutionary Origins and Diversification of the Mycorrhizal Mutualists.</title>
        <authorList>
            <consortium name="DOE Joint Genome Institute"/>
            <consortium name="Mycorrhizal Genomics Consortium"/>
            <person name="Kohler A."/>
            <person name="Kuo A."/>
            <person name="Nagy L.G."/>
            <person name="Floudas D."/>
            <person name="Copeland A."/>
            <person name="Barry K.W."/>
            <person name="Cichocki N."/>
            <person name="Veneault-Fourrey C."/>
            <person name="LaButti K."/>
            <person name="Lindquist E.A."/>
            <person name="Lipzen A."/>
            <person name="Lundell T."/>
            <person name="Morin E."/>
            <person name="Murat C."/>
            <person name="Riley R."/>
            <person name="Ohm R."/>
            <person name="Sun H."/>
            <person name="Tunlid A."/>
            <person name="Henrissat B."/>
            <person name="Grigoriev I.V."/>
            <person name="Hibbett D.S."/>
            <person name="Martin F."/>
        </authorList>
    </citation>
    <scope>NUCLEOTIDE SEQUENCE [LARGE SCALE GENOMIC DNA]</scope>
    <source>
        <strain evidence="2">MUT 4182</strain>
    </source>
</reference>
<evidence type="ECO:0008006" key="3">
    <source>
        <dbReference type="Google" id="ProtNLM"/>
    </source>
</evidence>
<keyword evidence="2" id="KW-1185">Reference proteome</keyword>
<evidence type="ECO:0000313" key="1">
    <source>
        <dbReference type="EMBL" id="KIO27983.1"/>
    </source>
</evidence>
<proteinExistence type="predicted"/>
<organism evidence="1 2">
    <name type="scientific">Tulasnella calospora MUT 4182</name>
    <dbReference type="NCBI Taxonomy" id="1051891"/>
    <lineage>
        <taxon>Eukaryota</taxon>
        <taxon>Fungi</taxon>
        <taxon>Dikarya</taxon>
        <taxon>Basidiomycota</taxon>
        <taxon>Agaricomycotina</taxon>
        <taxon>Agaricomycetes</taxon>
        <taxon>Cantharellales</taxon>
        <taxon>Tulasnellaceae</taxon>
        <taxon>Tulasnella</taxon>
    </lineage>
</organism>
<sequence length="561" mass="63524">MSAKQEIVENTVSPYLKVNVRRETPDSVTDHGAPETVSKNYAMTEVLKRIEDLSVQETAELKRRQNHDHSLIYRLPQELITEVLILAVDWSWWDVEKLRTLASVSTAWRDTILSCNRFWPVIDVMASEEARTVAMKRNREGPVDVWCWERPSESAIDKFMIDLQTVKPTRIRSILYEFCRQSRSFMDWLRSNTSNIIDIFLANLGMNVSEAHLDLSPEGPNLRHIDLRRMSLQWQSPRLSNLQTVFLANLSHNLPSVNHLYNILSSSPNLERLCLLDLVAPDDQALGSISAAAPPINLPVLKTLAFNSVSTAITRSIVPLIRTSACHTVMVRKLGCPALVELQRGTIELVAKAITLSRTMQLKVEVDEGPYVHICSEPMIPKEWVYWAHDEPGVDIKLAIPSAEMLPRLWDYLGDRLRIHRAATRITSLEIEWEGQTFPFPFALLEHFTALTDLRFDERLGTTLQPLLQFLGGSGMNGVGSSFPLPNLSGLRFFAKTVPNWEDCVNGIKELLERRYPALHDNIVSGDVQVLKDLCLPFPLVDALQNHTIMTSLDIGNVRGL</sequence>
<dbReference type="AlphaFoldDB" id="A0A0C3L2M0"/>
<dbReference type="HOGENOM" id="CLU_033577_0_0_1"/>
<name>A0A0C3L2M0_9AGAM</name>